<keyword evidence="3" id="KW-0489">Methyltransferase</keyword>
<dbReference type="PROSITE" id="PS00606">
    <property type="entry name" value="KS3_1"/>
    <property type="match status" value="1"/>
</dbReference>
<dbReference type="Pfam" id="PF02801">
    <property type="entry name" value="Ketoacyl-synt_C"/>
    <property type="match status" value="1"/>
</dbReference>
<dbReference type="PROSITE" id="PS00012">
    <property type="entry name" value="PHOSPHOPANTETHEINE"/>
    <property type="match status" value="1"/>
</dbReference>
<keyword evidence="1" id="KW-0596">Phosphopantetheine</keyword>
<evidence type="ECO:0000256" key="9">
    <source>
        <dbReference type="SAM" id="MobiDB-lite"/>
    </source>
</evidence>
<dbReference type="InterPro" id="IPR036291">
    <property type="entry name" value="NAD(P)-bd_dom_sf"/>
</dbReference>
<dbReference type="Gene3D" id="3.10.129.110">
    <property type="entry name" value="Polyketide synthase dehydratase"/>
    <property type="match status" value="1"/>
</dbReference>
<dbReference type="GO" id="GO:0006633">
    <property type="term" value="P:fatty acid biosynthetic process"/>
    <property type="evidence" value="ECO:0007669"/>
    <property type="project" value="InterPro"/>
</dbReference>
<dbReference type="InterPro" id="IPR036736">
    <property type="entry name" value="ACP-like_sf"/>
</dbReference>
<dbReference type="Gene3D" id="3.40.50.720">
    <property type="entry name" value="NAD(P)-binding Rossmann-like Domain"/>
    <property type="match status" value="2"/>
</dbReference>
<dbReference type="SMART" id="SM00825">
    <property type="entry name" value="PKS_KS"/>
    <property type="match status" value="1"/>
</dbReference>
<dbReference type="InterPro" id="IPR020807">
    <property type="entry name" value="PKS_DH"/>
</dbReference>
<dbReference type="SUPFAM" id="SSF52151">
    <property type="entry name" value="FabD/lysophospholipase-like"/>
    <property type="match status" value="1"/>
</dbReference>
<dbReference type="CDD" id="cd05195">
    <property type="entry name" value="enoyl_red"/>
    <property type="match status" value="1"/>
</dbReference>
<dbReference type="CDD" id="cd00833">
    <property type="entry name" value="PKS"/>
    <property type="match status" value="1"/>
</dbReference>
<dbReference type="Pfam" id="PF21089">
    <property type="entry name" value="PKS_DH_N"/>
    <property type="match status" value="1"/>
</dbReference>
<dbReference type="InterPro" id="IPR013968">
    <property type="entry name" value="PKS_KR"/>
</dbReference>
<dbReference type="CDD" id="cd02440">
    <property type="entry name" value="AdoMet_MTases"/>
    <property type="match status" value="1"/>
</dbReference>
<evidence type="ECO:0000313" key="14">
    <source>
        <dbReference type="Proteomes" id="UP000184356"/>
    </source>
</evidence>
<dbReference type="SMART" id="SM00822">
    <property type="entry name" value="PKS_KR"/>
    <property type="match status" value="1"/>
</dbReference>
<dbReference type="InterPro" id="IPR016036">
    <property type="entry name" value="Malonyl_transacylase_ACP-bd"/>
</dbReference>
<dbReference type="InterPro" id="IPR020806">
    <property type="entry name" value="PKS_PP-bd"/>
</dbReference>
<dbReference type="Gene3D" id="3.90.180.10">
    <property type="entry name" value="Medium-chain alcohol dehydrogenases, catalytic domain"/>
    <property type="match status" value="1"/>
</dbReference>
<dbReference type="PANTHER" id="PTHR43775:SF49">
    <property type="entry name" value="SYNTHASE, PUTATIVE (JCVI)-RELATED"/>
    <property type="match status" value="1"/>
</dbReference>
<dbReference type="GO" id="GO:0032259">
    <property type="term" value="P:methylation"/>
    <property type="evidence" value="ECO:0007669"/>
    <property type="project" value="UniProtKB-KW"/>
</dbReference>
<dbReference type="SMART" id="SM00826">
    <property type="entry name" value="PKS_DH"/>
    <property type="match status" value="1"/>
</dbReference>
<evidence type="ECO:0000256" key="8">
    <source>
        <dbReference type="PROSITE-ProRule" id="PRU01363"/>
    </source>
</evidence>
<dbReference type="Gene3D" id="1.10.1200.10">
    <property type="entry name" value="ACP-like"/>
    <property type="match status" value="1"/>
</dbReference>
<dbReference type="InterPro" id="IPR049552">
    <property type="entry name" value="PKS_DH_N"/>
</dbReference>
<evidence type="ECO:0000259" key="10">
    <source>
        <dbReference type="PROSITE" id="PS50075"/>
    </source>
</evidence>
<keyword evidence="14" id="KW-1185">Reference proteome</keyword>
<dbReference type="SUPFAM" id="SSF50129">
    <property type="entry name" value="GroES-like"/>
    <property type="match status" value="1"/>
</dbReference>
<dbReference type="InterPro" id="IPR020843">
    <property type="entry name" value="ER"/>
</dbReference>
<evidence type="ECO:0000256" key="6">
    <source>
        <dbReference type="ARBA" id="ARBA00023268"/>
    </source>
</evidence>
<feature type="active site" description="Proton donor; for dehydratase activity" evidence="8">
    <location>
        <position position="1107"/>
    </location>
</feature>
<dbReference type="EMBL" id="KV878595">
    <property type="protein sequence ID" value="OJJ54299.1"/>
    <property type="molecule type" value="Genomic_DNA"/>
</dbReference>
<dbReference type="SMART" id="SM00827">
    <property type="entry name" value="PKS_AT"/>
    <property type="match status" value="1"/>
</dbReference>
<dbReference type="InterPro" id="IPR042104">
    <property type="entry name" value="PKS_dehydratase_sf"/>
</dbReference>
<dbReference type="GO" id="GO:1901336">
    <property type="term" value="P:lactone biosynthetic process"/>
    <property type="evidence" value="ECO:0007669"/>
    <property type="project" value="UniProtKB-ARBA"/>
</dbReference>
<evidence type="ECO:0000259" key="12">
    <source>
        <dbReference type="PROSITE" id="PS52019"/>
    </source>
</evidence>
<dbReference type="GO" id="GO:0004315">
    <property type="term" value="F:3-oxoacyl-[acyl-carrier-protein] synthase activity"/>
    <property type="evidence" value="ECO:0007669"/>
    <property type="project" value="InterPro"/>
</dbReference>
<dbReference type="GO" id="GO:0044550">
    <property type="term" value="P:secondary metabolite biosynthetic process"/>
    <property type="evidence" value="ECO:0007669"/>
    <property type="project" value="UniProtKB-ARBA"/>
</dbReference>
<dbReference type="PROSITE" id="PS50075">
    <property type="entry name" value="CARRIER"/>
    <property type="match status" value="1"/>
</dbReference>
<dbReference type="VEuPathDB" id="FungiDB:ASPSYDRAFT_136411"/>
<evidence type="ECO:0000313" key="13">
    <source>
        <dbReference type="EMBL" id="OJJ54299.1"/>
    </source>
</evidence>
<evidence type="ECO:0000256" key="2">
    <source>
        <dbReference type="ARBA" id="ARBA00022553"/>
    </source>
</evidence>
<sequence>MGIRQKATPSPEPSLDTSIDAPSCEPIAIVGMAMRLPGGVSNGEEFWNLLAEKRSGLCDVPADRYNHDAFHSEDGKVGTVRMKQGYFLRDVNIQQFDTTVFSTPKTELELLDPQQRQLLEVAYECLENAGCTSFRGSNTGCYIGVFGEDWQDLNAKETQHMGPHRVTGYGDFVLGNRVSYEFDLHGPSMTVKTGCSSSLVGLDLACKAIRDGDCSAALVGGSSLIFSPTMTLALSDQGVLSPTGTCKTFDARADGYARGEAVTAIYIKKLSQALQDQDPIRAIIRSTSVNTDGRTQGMLTPSPVAQEALIRRAYEQAGISDLPQTALVECHGTGTAVGDPLETAAVAKCFGEKGVTITSVKPNVGHSEGAAGLTSLIKCVLALEHRQIPPNINFNNPNPKIPFDECRLHVPVELEAWPQDRAERASVNCFGIGGVNAHAIIESLGQFMARQNLPPPQPVSEQPYLLPFSGHSAASLEDTLSTYKAYIDDKKPALGDIAYTLSNRRVHHAHRAYAIADGASHWQTSSITAVNKPPASIAWVFTGQGAQWPEMGAELIDKNPVFQATIRKLDRFLLSLPTPPPWTIEDELRKPEGASRIHEAAMGHPLSIALQIGLIDVLRSWGIVPKLVLGHSSGEMAAAYASGSITAEGAMAAATFRGVNHETNSRKGSMAAIGLGPEQVRPYLEPGVVIACENSQLSVTLSGDTDVMTRVVNRVKDERHEVLARFLRVEKAFHSHHMKEYGPLYEEHIRGFVHSVDPPIPFYSAVTGDRLTGEGCLGPAYWRQNMESPVLFNSSLRAVLRDHPENLILIEIGPHPALKGPVGQILRDAGRPHEVHVGMLQRKQSCIESLLTCAGELFRQHVALDFARLAPPGQCLTNMPGYAWRRDTAHWVESRLAHDWRFRQFPPHELLGSRVVEMGSHEPCWRNRLALENVPWLDGHRVSGQTIFPAAGYICMIGEAMRQIQGGGERSGFSLRSVRIASAVVLESYKTTELLTSIRPAALDTSDQSPWYSFTISSFDGARWVRNCYGEARLSVDQPQMQDMIPALPRKVDGNTWYKHLQSIGFHYTGLFQGLQQISAGTVASQAAAVVPGRQSDSYHIHPATIDLCFQLFTVSAARGQTRGCRQLAVPTFIEEIAVAAAASEDIQAKADIDKAERGSFTGHLIAQSKQGSPVLTLKGFQSSALNADGAQSPEAPLITQLEWMPHAEFARMDKLMHPREARPPEWALLEELIVLCMLDNQRRIMLDQNNTPKHLHKFFAWQKRQLYRYYAGQNTFVPFDPDIQISTLSEPAHLARIESIVAQVQESPYAVFATAVHRLFHAATQIFQGAVHPLHILHEDDLLTTFYAVGDSLDYADAIQTLGNTNPQLRVLEVGAGTGGTTRKVLKALTSSYGERLYSSYTYTDVSAGFMTAAKELFQDYEGIEYAVLDVTVDPAAQGFELGKYDLIVASNVVHATPSLQDSLRAIRSLLRPGGRLFLQELCPEAKFYDYVMGHLSGWWLGANDEENRLDQPYISPEQWSVELFRAGFQEPDAMVRDAIAPYHTSAGILASVPSEGAAPPARITLLCYQQQEKDAYVQEAQRSLEEASIAVDIVHFGDPLTPSQDVISLLDLHEPLVHGMPEATFKALVGYLETLKSRILWVTRSSQVSCEDPRAAMVLGFARTARNELSIPLYTVEMDTVTPARTAVDALARILLRVNGSPGCDVADTEMDPDWEFAIVNGDILVPRLHWQSVSDAFHRFDGPSGEPSFKQITIQAPGSLRTMQWADKKLAPLQEGEVRIRTKVTGLNFKDVLISLGVINNSTSELGLEGAGVVEEVGRNVHNLAIGDRVLYMSSGCFATSFTLPEALCVKIDESLSFELAASLPCVYATAAMALIDKANLQHGQSILIHSACGGVGLAAIQLAQMIGAEIYCTVSSEDKVQYLVKNHHIDRGHIFNSRDSSFHYNVMQATNGRGVDLVLNSLSGDLLHASWNCVASFGTMVEIGKRDFQRRAKLAMEVFEDNRTFVGLDLGLVVKQRPERAVELVKHCVKWIQSGAIRPDNVSHTFPACKIQEAFRFMQGGRHIGKIVITMPEDPQSLESIKEQPVPVFRPDRSYLLVGGLGGLGRAVAMWMVEHGARHLTFLSRSANPEKPAVRALLDELHSQGCDVQLVAGSVSRMADVEGAIKGSHKPIAGVINMSMVLRDVSLSQMQFSDWTTVVEPKVQGTWNLHQALQLQENPLDFFILYSSYSGMAGQWGQANYAAANTFLDAFVQYRHNMRLAASVIDIGVMSGIGFVSENLNILDHFQKSGMHLLGEQDLLDAMNLAVQRSHPPREAWPGAGLRAYSNPAQILLGLHTTTPITSPVNRVAWKRDMRTVIYRNVNGTSQGSSAAVPAGGKNSLRDLMDRIAAHPALLTEDKANVTAAISEALSAAVADFLIKDEESISASESLPSLGVDSLVAMELRNWIKQRLGVETTVFTLLQSPSLLASADQIREALVAKMGP</sequence>
<dbReference type="InterPro" id="IPR013217">
    <property type="entry name" value="Methyltransf_12"/>
</dbReference>
<feature type="active site" description="Proton acceptor; for dehydratase activity" evidence="8">
    <location>
        <position position="940"/>
    </location>
</feature>
<dbReference type="Pfam" id="PF00550">
    <property type="entry name" value="PP-binding"/>
    <property type="match status" value="1"/>
</dbReference>
<dbReference type="Pfam" id="PF08242">
    <property type="entry name" value="Methyltransf_12"/>
    <property type="match status" value="1"/>
</dbReference>
<keyword evidence="5" id="KW-0521">NADP</keyword>
<dbReference type="Pfam" id="PF00698">
    <property type="entry name" value="Acyl_transf_1"/>
    <property type="match status" value="1"/>
</dbReference>
<dbReference type="SUPFAM" id="SSF53335">
    <property type="entry name" value="S-adenosyl-L-methionine-dependent methyltransferases"/>
    <property type="match status" value="1"/>
</dbReference>
<dbReference type="InterPro" id="IPR009081">
    <property type="entry name" value="PP-bd_ACP"/>
</dbReference>
<feature type="region of interest" description="N-terminal hotdog fold" evidence="8">
    <location>
        <begin position="908"/>
        <end position="1039"/>
    </location>
</feature>
<dbReference type="SUPFAM" id="SSF55048">
    <property type="entry name" value="Probable ACP-binding domain of malonyl-CoA ACP transacylase"/>
    <property type="match status" value="1"/>
</dbReference>
<dbReference type="Pfam" id="PF08659">
    <property type="entry name" value="KR"/>
    <property type="match status" value="1"/>
</dbReference>
<dbReference type="GO" id="GO:0016491">
    <property type="term" value="F:oxidoreductase activity"/>
    <property type="evidence" value="ECO:0007669"/>
    <property type="project" value="InterPro"/>
</dbReference>
<feature type="domain" description="Carrier" evidence="10">
    <location>
        <begin position="2408"/>
        <end position="2482"/>
    </location>
</feature>
<keyword evidence="7" id="KW-0012">Acyltransferase</keyword>
<dbReference type="InterPro" id="IPR001227">
    <property type="entry name" value="Ac_transferase_dom_sf"/>
</dbReference>
<dbReference type="STRING" id="1036612.A0A1L9T4G1"/>
<dbReference type="InterPro" id="IPR018201">
    <property type="entry name" value="Ketoacyl_synth_AS"/>
</dbReference>
<dbReference type="PANTHER" id="PTHR43775">
    <property type="entry name" value="FATTY ACID SYNTHASE"/>
    <property type="match status" value="1"/>
</dbReference>
<dbReference type="SMART" id="SM00829">
    <property type="entry name" value="PKS_ER"/>
    <property type="match status" value="1"/>
</dbReference>
<dbReference type="InterPro" id="IPR050091">
    <property type="entry name" value="PKS_NRPS_Biosynth_Enz"/>
</dbReference>
<dbReference type="InterPro" id="IPR032821">
    <property type="entry name" value="PKS_assoc"/>
</dbReference>
<dbReference type="Gene3D" id="3.40.366.10">
    <property type="entry name" value="Malonyl-Coenzyme A Acyl Carrier Protein, domain 2"/>
    <property type="match status" value="1"/>
</dbReference>
<evidence type="ECO:0000256" key="1">
    <source>
        <dbReference type="ARBA" id="ARBA00022450"/>
    </source>
</evidence>
<evidence type="ECO:0000256" key="5">
    <source>
        <dbReference type="ARBA" id="ARBA00022857"/>
    </source>
</evidence>
<dbReference type="FunFam" id="3.40.50.720:FF:000209">
    <property type="entry name" value="Polyketide synthase Pks12"/>
    <property type="match status" value="1"/>
</dbReference>
<evidence type="ECO:0000256" key="7">
    <source>
        <dbReference type="ARBA" id="ARBA00023315"/>
    </source>
</evidence>
<feature type="domain" description="Ketosynthase family 3 (KS3)" evidence="11">
    <location>
        <begin position="24"/>
        <end position="443"/>
    </location>
</feature>
<dbReference type="InterPro" id="IPR049551">
    <property type="entry name" value="PKS_DH_C"/>
</dbReference>
<dbReference type="PROSITE" id="PS52004">
    <property type="entry name" value="KS3_2"/>
    <property type="match status" value="1"/>
</dbReference>
<dbReference type="Gene3D" id="3.40.47.10">
    <property type="match status" value="1"/>
</dbReference>
<dbReference type="InterPro" id="IPR014030">
    <property type="entry name" value="Ketoacyl_synth_N"/>
</dbReference>
<dbReference type="SUPFAM" id="SSF47336">
    <property type="entry name" value="ACP-like"/>
    <property type="match status" value="1"/>
</dbReference>
<dbReference type="InterPro" id="IPR011032">
    <property type="entry name" value="GroES-like_sf"/>
</dbReference>
<dbReference type="Gene3D" id="3.30.70.3290">
    <property type="match status" value="1"/>
</dbReference>
<dbReference type="GO" id="GO:0008168">
    <property type="term" value="F:methyltransferase activity"/>
    <property type="evidence" value="ECO:0007669"/>
    <property type="project" value="UniProtKB-KW"/>
</dbReference>
<dbReference type="RefSeq" id="XP_040698105.1">
    <property type="nucleotide sequence ID" value="XM_040840758.1"/>
</dbReference>
<dbReference type="InterPro" id="IPR020841">
    <property type="entry name" value="PKS_Beta-ketoAc_synthase_dom"/>
</dbReference>
<dbReference type="SUPFAM" id="SSF51735">
    <property type="entry name" value="NAD(P)-binding Rossmann-fold domains"/>
    <property type="match status" value="2"/>
</dbReference>
<dbReference type="GO" id="GO:0004312">
    <property type="term" value="F:fatty acid synthase activity"/>
    <property type="evidence" value="ECO:0007669"/>
    <property type="project" value="TreeGrafter"/>
</dbReference>
<dbReference type="OrthoDB" id="329835at2759"/>
<dbReference type="PROSITE" id="PS52019">
    <property type="entry name" value="PKS_MFAS_DH"/>
    <property type="match status" value="1"/>
</dbReference>
<gene>
    <name evidence="13" type="ORF">ASPSYDRAFT_136411</name>
</gene>
<keyword evidence="6" id="KW-0511">Multifunctional enzyme</keyword>
<evidence type="ECO:0000259" key="11">
    <source>
        <dbReference type="PROSITE" id="PS52004"/>
    </source>
</evidence>
<reference evidence="14" key="1">
    <citation type="journal article" date="2017" name="Genome Biol.">
        <title>Comparative genomics reveals high biological diversity and specific adaptations in the industrially and medically important fungal genus Aspergillus.</title>
        <authorList>
            <person name="de Vries R.P."/>
            <person name="Riley R."/>
            <person name="Wiebenga A."/>
            <person name="Aguilar-Osorio G."/>
            <person name="Amillis S."/>
            <person name="Uchima C.A."/>
            <person name="Anderluh G."/>
            <person name="Asadollahi M."/>
            <person name="Askin M."/>
            <person name="Barry K."/>
            <person name="Battaglia E."/>
            <person name="Bayram O."/>
            <person name="Benocci T."/>
            <person name="Braus-Stromeyer S.A."/>
            <person name="Caldana C."/>
            <person name="Canovas D."/>
            <person name="Cerqueira G.C."/>
            <person name="Chen F."/>
            <person name="Chen W."/>
            <person name="Choi C."/>
            <person name="Clum A."/>
            <person name="Dos Santos R.A."/>
            <person name="Damasio A.R."/>
            <person name="Diallinas G."/>
            <person name="Emri T."/>
            <person name="Fekete E."/>
            <person name="Flipphi M."/>
            <person name="Freyberg S."/>
            <person name="Gallo A."/>
            <person name="Gournas C."/>
            <person name="Habgood R."/>
            <person name="Hainaut M."/>
            <person name="Harispe M.L."/>
            <person name="Henrissat B."/>
            <person name="Hilden K.S."/>
            <person name="Hope R."/>
            <person name="Hossain A."/>
            <person name="Karabika E."/>
            <person name="Karaffa L."/>
            <person name="Karanyi Z."/>
            <person name="Krasevec N."/>
            <person name="Kuo A."/>
            <person name="Kusch H."/>
            <person name="LaButti K."/>
            <person name="Lagendijk E.L."/>
            <person name="Lapidus A."/>
            <person name="Levasseur A."/>
            <person name="Lindquist E."/>
            <person name="Lipzen A."/>
            <person name="Logrieco A.F."/>
            <person name="MacCabe A."/>
            <person name="Maekelae M.R."/>
            <person name="Malavazi I."/>
            <person name="Melin P."/>
            <person name="Meyer V."/>
            <person name="Mielnichuk N."/>
            <person name="Miskei M."/>
            <person name="Molnar A.P."/>
            <person name="Mule G."/>
            <person name="Ngan C.Y."/>
            <person name="Orejas M."/>
            <person name="Orosz E."/>
            <person name="Ouedraogo J.P."/>
            <person name="Overkamp K.M."/>
            <person name="Park H.-S."/>
            <person name="Perrone G."/>
            <person name="Piumi F."/>
            <person name="Punt P.J."/>
            <person name="Ram A.F."/>
            <person name="Ramon A."/>
            <person name="Rauscher S."/>
            <person name="Record E."/>
            <person name="Riano-Pachon D.M."/>
            <person name="Robert V."/>
            <person name="Roehrig J."/>
            <person name="Ruller R."/>
            <person name="Salamov A."/>
            <person name="Salih N.S."/>
            <person name="Samson R.A."/>
            <person name="Sandor E."/>
            <person name="Sanguinetti M."/>
            <person name="Schuetze T."/>
            <person name="Sepcic K."/>
            <person name="Shelest E."/>
            <person name="Sherlock G."/>
            <person name="Sophianopoulou V."/>
            <person name="Squina F.M."/>
            <person name="Sun H."/>
            <person name="Susca A."/>
            <person name="Todd R.B."/>
            <person name="Tsang A."/>
            <person name="Unkles S.E."/>
            <person name="van de Wiele N."/>
            <person name="van Rossen-Uffink D."/>
            <person name="Oliveira J.V."/>
            <person name="Vesth T.C."/>
            <person name="Visser J."/>
            <person name="Yu J.-H."/>
            <person name="Zhou M."/>
            <person name="Andersen M.R."/>
            <person name="Archer D.B."/>
            <person name="Baker S.E."/>
            <person name="Benoit I."/>
            <person name="Brakhage A.A."/>
            <person name="Braus G.H."/>
            <person name="Fischer R."/>
            <person name="Frisvad J.C."/>
            <person name="Goldman G.H."/>
            <person name="Houbraken J."/>
            <person name="Oakley B."/>
            <person name="Pocsi I."/>
            <person name="Scazzocchio C."/>
            <person name="Seiboth B."/>
            <person name="vanKuyk P.A."/>
            <person name="Wortman J."/>
            <person name="Dyer P.S."/>
            <person name="Grigoriev I.V."/>
        </authorList>
    </citation>
    <scope>NUCLEOTIDE SEQUENCE [LARGE SCALE GENOMIC DNA]</scope>
    <source>
        <strain evidence="14">CBS 593.65</strain>
    </source>
</reference>
<keyword evidence="4" id="KW-0808">Transferase</keyword>
<feature type="domain" description="PKS/mFAS DH" evidence="12">
    <location>
        <begin position="908"/>
        <end position="1192"/>
    </location>
</feature>
<dbReference type="SMART" id="SM00823">
    <property type="entry name" value="PKS_PP"/>
    <property type="match status" value="1"/>
</dbReference>
<dbReference type="Pfam" id="PF00109">
    <property type="entry name" value="ketoacyl-synt"/>
    <property type="match status" value="1"/>
</dbReference>
<dbReference type="InterPro" id="IPR014031">
    <property type="entry name" value="Ketoacyl_synth_C"/>
</dbReference>
<organism evidence="13 14">
    <name type="scientific">Aspergillus sydowii CBS 593.65</name>
    <dbReference type="NCBI Taxonomy" id="1036612"/>
    <lineage>
        <taxon>Eukaryota</taxon>
        <taxon>Fungi</taxon>
        <taxon>Dikarya</taxon>
        <taxon>Ascomycota</taxon>
        <taxon>Pezizomycotina</taxon>
        <taxon>Eurotiomycetes</taxon>
        <taxon>Eurotiomycetidae</taxon>
        <taxon>Eurotiales</taxon>
        <taxon>Aspergillaceae</taxon>
        <taxon>Aspergillus</taxon>
        <taxon>Aspergillus subgen. Nidulantes</taxon>
    </lineage>
</organism>
<evidence type="ECO:0000256" key="4">
    <source>
        <dbReference type="ARBA" id="ARBA00022679"/>
    </source>
</evidence>
<dbReference type="InterPro" id="IPR014043">
    <property type="entry name" value="Acyl_transferase_dom"/>
</dbReference>
<dbReference type="Pfam" id="PF08240">
    <property type="entry name" value="ADH_N"/>
    <property type="match status" value="1"/>
</dbReference>
<dbReference type="InterPro" id="IPR013154">
    <property type="entry name" value="ADH-like_N"/>
</dbReference>
<dbReference type="SUPFAM" id="SSF53901">
    <property type="entry name" value="Thiolase-like"/>
    <property type="match status" value="1"/>
</dbReference>
<dbReference type="InterPro" id="IPR049900">
    <property type="entry name" value="PKS_mFAS_DH"/>
</dbReference>
<dbReference type="GeneID" id="63756831"/>
<proteinExistence type="predicted"/>
<dbReference type="InterPro" id="IPR006162">
    <property type="entry name" value="Ppantetheine_attach_site"/>
</dbReference>
<name>A0A1L9T4G1_9EURO</name>
<feature type="region of interest" description="C-terminal hotdog fold" evidence="8">
    <location>
        <begin position="1049"/>
        <end position="1192"/>
    </location>
</feature>
<keyword evidence="2" id="KW-0597">Phosphoprotein</keyword>
<dbReference type="Pfam" id="PF16197">
    <property type="entry name" value="KAsynt_C_assoc"/>
    <property type="match status" value="1"/>
</dbReference>
<dbReference type="Gene3D" id="3.40.50.150">
    <property type="entry name" value="Vaccinia Virus protein VP39"/>
    <property type="match status" value="1"/>
</dbReference>
<protein>
    <submittedName>
        <fullName evidence="13">Uncharacterized protein</fullName>
    </submittedName>
</protein>
<dbReference type="InterPro" id="IPR029063">
    <property type="entry name" value="SAM-dependent_MTases_sf"/>
</dbReference>
<dbReference type="Pfam" id="PF14765">
    <property type="entry name" value="PS-DH"/>
    <property type="match status" value="1"/>
</dbReference>
<dbReference type="InterPro" id="IPR016035">
    <property type="entry name" value="Acyl_Trfase/lysoPLipase"/>
</dbReference>
<dbReference type="InterPro" id="IPR016039">
    <property type="entry name" value="Thiolase-like"/>
</dbReference>
<dbReference type="Proteomes" id="UP000184356">
    <property type="component" value="Unassembled WGS sequence"/>
</dbReference>
<feature type="region of interest" description="Disordered" evidence="9">
    <location>
        <begin position="1"/>
        <end position="20"/>
    </location>
</feature>
<evidence type="ECO:0000256" key="3">
    <source>
        <dbReference type="ARBA" id="ARBA00022603"/>
    </source>
</evidence>
<dbReference type="Pfam" id="PF13602">
    <property type="entry name" value="ADH_zinc_N_2"/>
    <property type="match status" value="1"/>
</dbReference>
<dbReference type="GO" id="GO:0031177">
    <property type="term" value="F:phosphopantetheine binding"/>
    <property type="evidence" value="ECO:0007669"/>
    <property type="project" value="InterPro"/>
</dbReference>
<dbReference type="InterPro" id="IPR057326">
    <property type="entry name" value="KR_dom"/>
</dbReference>
<accession>A0A1L9T4G1</accession>